<keyword evidence="6" id="KW-0413">Isomerase</keyword>
<keyword evidence="5" id="KW-0408">Iron</keyword>
<dbReference type="Gene3D" id="3.30.70.580">
    <property type="entry name" value="Pseudouridine synthase I, catalytic domain, N-terminal subdomain"/>
    <property type="match status" value="1"/>
</dbReference>
<dbReference type="InterPro" id="IPR001406">
    <property type="entry name" value="PsdUridine_synth_TruA"/>
</dbReference>
<dbReference type="Gene3D" id="2.60.120.620">
    <property type="entry name" value="q2cbj1_9rhob like domain"/>
    <property type="match status" value="1"/>
</dbReference>
<reference evidence="10" key="2">
    <citation type="submission" date="2024-10" db="UniProtKB">
        <authorList>
            <consortium name="EnsemblProtists"/>
        </authorList>
    </citation>
    <scope>IDENTIFICATION</scope>
</reference>
<evidence type="ECO:0000256" key="4">
    <source>
        <dbReference type="ARBA" id="ARBA00023002"/>
    </source>
</evidence>
<evidence type="ECO:0000256" key="2">
    <source>
        <dbReference type="ARBA" id="ARBA00022723"/>
    </source>
</evidence>
<evidence type="ECO:0000256" key="8">
    <source>
        <dbReference type="SAM" id="MobiDB-lite"/>
    </source>
</evidence>
<dbReference type="InterPro" id="IPR035979">
    <property type="entry name" value="RBD_domain_sf"/>
</dbReference>
<evidence type="ECO:0000256" key="7">
    <source>
        <dbReference type="PROSITE-ProRule" id="PRU00023"/>
    </source>
</evidence>
<reference evidence="11" key="1">
    <citation type="journal article" date="2013" name="Nature">
        <title>Pan genome of the phytoplankton Emiliania underpins its global distribution.</title>
        <authorList>
            <person name="Read B.A."/>
            <person name="Kegel J."/>
            <person name="Klute M.J."/>
            <person name="Kuo A."/>
            <person name="Lefebvre S.C."/>
            <person name="Maumus F."/>
            <person name="Mayer C."/>
            <person name="Miller J."/>
            <person name="Monier A."/>
            <person name="Salamov A."/>
            <person name="Young J."/>
            <person name="Aguilar M."/>
            <person name="Claverie J.M."/>
            <person name="Frickenhaus S."/>
            <person name="Gonzalez K."/>
            <person name="Herman E.K."/>
            <person name="Lin Y.C."/>
            <person name="Napier J."/>
            <person name="Ogata H."/>
            <person name="Sarno A.F."/>
            <person name="Shmutz J."/>
            <person name="Schroeder D."/>
            <person name="de Vargas C."/>
            <person name="Verret F."/>
            <person name="von Dassow P."/>
            <person name="Valentin K."/>
            <person name="Van de Peer Y."/>
            <person name="Wheeler G."/>
            <person name="Dacks J.B."/>
            <person name="Delwiche C.F."/>
            <person name="Dyhrman S.T."/>
            <person name="Glockner G."/>
            <person name="John U."/>
            <person name="Richards T."/>
            <person name="Worden A.Z."/>
            <person name="Zhang X."/>
            <person name="Grigoriev I.V."/>
            <person name="Allen A.E."/>
            <person name="Bidle K."/>
            <person name="Borodovsky M."/>
            <person name="Bowler C."/>
            <person name="Brownlee C."/>
            <person name="Cock J.M."/>
            <person name="Elias M."/>
            <person name="Gladyshev V.N."/>
            <person name="Groth M."/>
            <person name="Guda C."/>
            <person name="Hadaegh A."/>
            <person name="Iglesias-Rodriguez M.D."/>
            <person name="Jenkins J."/>
            <person name="Jones B.M."/>
            <person name="Lawson T."/>
            <person name="Leese F."/>
            <person name="Lindquist E."/>
            <person name="Lobanov A."/>
            <person name="Lomsadze A."/>
            <person name="Malik S.B."/>
            <person name="Marsh M.E."/>
            <person name="Mackinder L."/>
            <person name="Mock T."/>
            <person name="Mueller-Roeber B."/>
            <person name="Pagarete A."/>
            <person name="Parker M."/>
            <person name="Probert I."/>
            <person name="Quesneville H."/>
            <person name="Raines C."/>
            <person name="Rensing S.A."/>
            <person name="Riano-Pachon D.M."/>
            <person name="Richier S."/>
            <person name="Rokitta S."/>
            <person name="Shiraiwa Y."/>
            <person name="Soanes D.M."/>
            <person name="van der Giezen M."/>
            <person name="Wahlund T.M."/>
            <person name="Williams B."/>
            <person name="Wilson W."/>
            <person name="Wolfe G."/>
            <person name="Wurch L.L."/>
        </authorList>
    </citation>
    <scope>NUCLEOTIDE SEQUENCE</scope>
</reference>
<comment type="cofactor">
    <cofactor evidence="1">
        <name>L-ascorbate</name>
        <dbReference type="ChEBI" id="CHEBI:38290"/>
    </cofactor>
</comment>
<sequence>MEPTSARSCAICGAAFPSRNALFRHLSEACAPGLRREKVPSQTVLLALGYVGSGFHGSSLLSDADEAQRPTVEGAVLAAARGAWPGVPCVLCAAARTEKGVHALETLFALNAKPVFGPLDLAALEARLAALAPAVVLLAPPVVVPKPYDDLGRAARRLQYAAVLTYRHLLRAGGEAAPRVEEEPEEWGEESATEAWCCALGSGSGGDNGGGGGGGGESAGLPAWAWVANLPNGRTEADVEALLLEACGAAALCVRLPRCGGYAAVQLSSAEEAARCVCELDGLAWRRSDLPLVAMGLREAPVPIRRPGGGAGPGGGCTRPLGRCYSGIQQDVRREGEWRLSHGAVLRFGAKDFAPQQVRRLVGAVAAVVRGDEPPAYLDRLFEGGAPPLPAPPAPAEVLFLERVELGPAWGGWRSLVQVDAARRETHRARLIEEVAAACERGGPVERFCASLGAGATRAAASERLGGAAARGELSAIEASLSDGGRVEARNEYGQTALFRAAAAGSAAAVARLLELGADTEARANGGATPCLAASAGGHLQAYRLLEAAGACTDAAGPRGVRACDYAAQAERREGGASLPLPAFPPSRLPPAPPLAPAPPPGAAVGRLLEAGGASHPGAGSCTVDNALPPEALERLLALWRSLPVAIKDKDSPIERSYLFDSEGWLTGLLTAAAAAAGLRCVALPGVRFLHYPEPGGHLPPHVDLPRCTAGGAKSTHTFLLYLTGCGRGGETLLLEEREGDAALARMGGVAPGPRATLEAVRPREGRLLLMPHACPHAAAPTIDTPKLLVRGEVRVLA</sequence>
<keyword evidence="2" id="KW-0479">Metal-binding</keyword>
<dbReference type="PROSITE" id="PS50297">
    <property type="entry name" value="ANK_REP_REGION"/>
    <property type="match status" value="1"/>
</dbReference>
<dbReference type="Gene3D" id="3.30.70.660">
    <property type="entry name" value="Pseudouridine synthase I, catalytic domain, C-terminal subdomain"/>
    <property type="match status" value="1"/>
</dbReference>
<evidence type="ECO:0000259" key="9">
    <source>
        <dbReference type="PROSITE" id="PS51471"/>
    </source>
</evidence>
<organism evidence="10 11">
    <name type="scientific">Emiliania huxleyi (strain CCMP1516)</name>
    <dbReference type="NCBI Taxonomy" id="280463"/>
    <lineage>
        <taxon>Eukaryota</taxon>
        <taxon>Haptista</taxon>
        <taxon>Haptophyta</taxon>
        <taxon>Prymnesiophyceae</taxon>
        <taxon>Isochrysidales</taxon>
        <taxon>Noelaerhabdaceae</taxon>
        <taxon>Emiliania</taxon>
    </lineage>
</organism>
<keyword evidence="4" id="KW-0560">Oxidoreductase</keyword>
<keyword evidence="7" id="KW-0040">ANK repeat</keyword>
<dbReference type="SMART" id="SM00702">
    <property type="entry name" value="P4Hc"/>
    <property type="match status" value="1"/>
</dbReference>
<feature type="region of interest" description="Disordered" evidence="8">
    <location>
        <begin position="577"/>
        <end position="610"/>
    </location>
</feature>
<dbReference type="PROSITE" id="PS51471">
    <property type="entry name" value="FE2OG_OXY"/>
    <property type="match status" value="1"/>
</dbReference>
<dbReference type="SUPFAM" id="SSF48403">
    <property type="entry name" value="Ankyrin repeat"/>
    <property type="match status" value="1"/>
</dbReference>
<dbReference type="SUPFAM" id="SSF54928">
    <property type="entry name" value="RNA-binding domain, RBD"/>
    <property type="match status" value="1"/>
</dbReference>
<keyword evidence="11" id="KW-1185">Reference proteome</keyword>
<feature type="repeat" description="ANK" evidence="7">
    <location>
        <begin position="493"/>
        <end position="525"/>
    </location>
</feature>
<dbReference type="eggNOG" id="ENOG502SCU4">
    <property type="taxonomic scope" value="Eukaryota"/>
</dbReference>
<dbReference type="GeneID" id="17277046"/>
<keyword evidence="3" id="KW-0223">Dioxygenase</keyword>
<dbReference type="GO" id="GO:0009982">
    <property type="term" value="F:pseudouridine synthase activity"/>
    <property type="evidence" value="ECO:0007669"/>
    <property type="project" value="InterPro"/>
</dbReference>
<evidence type="ECO:0000256" key="6">
    <source>
        <dbReference type="ARBA" id="ARBA00023235"/>
    </source>
</evidence>
<dbReference type="InterPro" id="IPR005123">
    <property type="entry name" value="Oxoglu/Fe-dep_dioxygenase_dom"/>
</dbReference>
<dbReference type="InterPro" id="IPR044862">
    <property type="entry name" value="Pro_4_hyd_alph_FE2OG_OXY"/>
</dbReference>
<dbReference type="Pfam" id="PF13640">
    <property type="entry name" value="2OG-FeII_Oxy_3"/>
    <property type="match status" value="1"/>
</dbReference>
<dbReference type="RefSeq" id="XP_005784202.1">
    <property type="nucleotide sequence ID" value="XM_005784145.1"/>
</dbReference>
<dbReference type="InterPro" id="IPR020103">
    <property type="entry name" value="PsdUridine_synth_cat_dom_sf"/>
</dbReference>
<dbReference type="GO" id="GO:0003723">
    <property type="term" value="F:RNA binding"/>
    <property type="evidence" value="ECO:0007669"/>
    <property type="project" value="InterPro"/>
</dbReference>
<evidence type="ECO:0000256" key="1">
    <source>
        <dbReference type="ARBA" id="ARBA00001961"/>
    </source>
</evidence>
<dbReference type="Proteomes" id="UP000013827">
    <property type="component" value="Unassembled WGS sequence"/>
</dbReference>
<dbReference type="InterPro" id="IPR020095">
    <property type="entry name" value="PsdUridine_synth_TruA_C"/>
</dbReference>
<dbReference type="PANTHER" id="PTHR11142:SF0">
    <property type="entry name" value="TRNA PSEUDOURIDINE SYNTHASE-LIKE 1"/>
    <property type="match status" value="1"/>
</dbReference>
<evidence type="ECO:0000256" key="5">
    <source>
        <dbReference type="ARBA" id="ARBA00023004"/>
    </source>
</evidence>
<protein>
    <recommendedName>
        <fullName evidence="9">Fe2OG dioxygenase domain-containing protein</fullName>
    </recommendedName>
</protein>
<dbReference type="PROSITE" id="PS50088">
    <property type="entry name" value="ANK_REPEAT"/>
    <property type="match status" value="1"/>
</dbReference>
<feature type="domain" description="Fe2OG dioxygenase" evidence="9">
    <location>
        <begin position="683"/>
        <end position="798"/>
    </location>
</feature>
<dbReference type="InterPro" id="IPR036770">
    <property type="entry name" value="Ankyrin_rpt-contain_sf"/>
</dbReference>
<dbReference type="PaxDb" id="2903-EOD31773"/>
<evidence type="ECO:0000256" key="3">
    <source>
        <dbReference type="ARBA" id="ARBA00022964"/>
    </source>
</evidence>
<evidence type="ECO:0000313" key="10">
    <source>
        <dbReference type="EnsemblProtists" id="EOD31773"/>
    </source>
</evidence>
<dbReference type="InterPro" id="IPR006620">
    <property type="entry name" value="Pro_4_hyd_alph"/>
</dbReference>
<proteinExistence type="predicted"/>
<dbReference type="AlphaFoldDB" id="A0A0D3K7N8"/>
<dbReference type="Gene3D" id="1.25.40.20">
    <property type="entry name" value="Ankyrin repeat-containing domain"/>
    <property type="match status" value="1"/>
</dbReference>
<dbReference type="GO" id="GO:0031119">
    <property type="term" value="P:tRNA pseudouridine synthesis"/>
    <property type="evidence" value="ECO:0007669"/>
    <property type="project" value="TreeGrafter"/>
</dbReference>
<dbReference type="InterPro" id="IPR020094">
    <property type="entry name" value="TruA/RsuA/RluB/E/F_N"/>
</dbReference>
<dbReference type="HOGENOM" id="CLU_352508_0_0_1"/>
<name>A0A0D3K7N8_EMIH1</name>
<dbReference type="SUPFAM" id="SSF55120">
    <property type="entry name" value="Pseudouridine synthase"/>
    <property type="match status" value="2"/>
</dbReference>
<accession>A0A0D3K7N8</accession>
<dbReference type="GO" id="GO:0031418">
    <property type="term" value="F:L-ascorbic acid binding"/>
    <property type="evidence" value="ECO:0007669"/>
    <property type="project" value="InterPro"/>
</dbReference>
<dbReference type="InterPro" id="IPR002110">
    <property type="entry name" value="Ankyrin_rpt"/>
</dbReference>
<evidence type="ECO:0000313" key="11">
    <source>
        <dbReference type="Proteomes" id="UP000013827"/>
    </source>
</evidence>
<dbReference type="GO" id="GO:0051213">
    <property type="term" value="F:dioxygenase activity"/>
    <property type="evidence" value="ECO:0007669"/>
    <property type="project" value="UniProtKB-KW"/>
</dbReference>
<dbReference type="GO" id="GO:0005506">
    <property type="term" value="F:iron ion binding"/>
    <property type="evidence" value="ECO:0007669"/>
    <property type="project" value="InterPro"/>
</dbReference>
<dbReference type="KEGG" id="ehx:EMIHUDRAFT_112592"/>
<dbReference type="PANTHER" id="PTHR11142">
    <property type="entry name" value="PSEUDOURIDYLATE SYNTHASE"/>
    <property type="match status" value="1"/>
</dbReference>
<dbReference type="GO" id="GO:0016705">
    <property type="term" value="F:oxidoreductase activity, acting on paired donors, with incorporation or reduction of molecular oxygen"/>
    <property type="evidence" value="ECO:0007669"/>
    <property type="project" value="InterPro"/>
</dbReference>
<dbReference type="EnsemblProtists" id="EOD31773">
    <property type="protein sequence ID" value="EOD31773"/>
    <property type="gene ID" value="EMIHUDRAFT_112592"/>
</dbReference>
<feature type="compositionally biased region" description="Pro residues" evidence="8">
    <location>
        <begin position="582"/>
        <end position="602"/>
    </location>
</feature>